<evidence type="ECO:0008006" key="4">
    <source>
        <dbReference type="Google" id="ProtNLM"/>
    </source>
</evidence>
<dbReference type="AlphaFoldDB" id="A0A8H4XN47"/>
<proteinExistence type="predicted"/>
<evidence type="ECO:0000313" key="3">
    <source>
        <dbReference type="Proteomes" id="UP000635477"/>
    </source>
</evidence>
<evidence type="ECO:0000256" key="1">
    <source>
        <dbReference type="SAM" id="SignalP"/>
    </source>
</evidence>
<dbReference type="EMBL" id="JABEYC010000129">
    <property type="protein sequence ID" value="KAF4982287.1"/>
    <property type="molecule type" value="Genomic_DNA"/>
</dbReference>
<organism evidence="2 3">
    <name type="scientific">Fusarium zealandicum</name>
    <dbReference type="NCBI Taxonomy" id="1053134"/>
    <lineage>
        <taxon>Eukaryota</taxon>
        <taxon>Fungi</taxon>
        <taxon>Dikarya</taxon>
        <taxon>Ascomycota</taxon>
        <taxon>Pezizomycotina</taxon>
        <taxon>Sordariomycetes</taxon>
        <taxon>Hypocreomycetidae</taxon>
        <taxon>Hypocreales</taxon>
        <taxon>Nectriaceae</taxon>
        <taxon>Fusarium</taxon>
        <taxon>Fusarium staphyleae species complex</taxon>
    </lineage>
</organism>
<keyword evidence="1" id="KW-0732">Signal</keyword>
<protein>
    <recommendedName>
        <fullName evidence="4">IDI-2</fullName>
    </recommendedName>
</protein>
<reference evidence="2" key="2">
    <citation type="submission" date="2020-05" db="EMBL/GenBank/DDBJ databases">
        <authorList>
            <person name="Kim H.-S."/>
            <person name="Proctor R.H."/>
            <person name="Brown D.W."/>
        </authorList>
    </citation>
    <scope>NUCLEOTIDE SEQUENCE</scope>
    <source>
        <strain evidence="2">NRRL 22465</strain>
    </source>
</reference>
<comment type="caution">
    <text evidence="2">The sequence shown here is derived from an EMBL/GenBank/DDBJ whole genome shotgun (WGS) entry which is preliminary data.</text>
</comment>
<sequence>MKLSVFSLIAYHTICILSMPTSDAEDECGALGDMDWSKEVLPDYVDRNDLGKCRDHPLNIISRNENKNILHERTCSPPGDKEHYGCGKEGFCWINCGRVADGERCWEAFNHGCGAWSTCKTTYDCFGNTEIGARCSVGSCEDCGCGC</sequence>
<evidence type="ECO:0000313" key="2">
    <source>
        <dbReference type="EMBL" id="KAF4982287.1"/>
    </source>
</evidence>
<keyword evidence="3" id="KW-1185">Reference proteome</keyword>
<feature type="signal peptide" evidence="1">
    <location>
        <begin position="1"/>
        <end position="24"/>
    </location>
</feature>
<name>A0A8H4XN47_9HYPO</name>
<dbReference type="OrthoDB" id="3660930at2759"/>
<reference evidence="2" key="1">
    <citation type="journal article" date="2020" name="BMC Genomics">
        <title>Correction to: Identification and distribution of gene clusters required for synthesis of sphingolipid metabolism inhibitors in diverse species of the filamentous fungus Fusarium.</title>
        <authorList>
            <person name="Kim H.S."/>
            <person name="Lohmar J.M."/>
            <person name="Busman M."/>
            <person name="Brown D.W."/>
            <person name="Naumann T.A."/>
            <person name="Divon H.H."/>
            <person name="Lysoe E."/>
            <person name="Uhlig S."/>
            <person name="Proctor R.H."/>
        </authorList>
    </citation>
    <scope>NUCLEOTIDE SEQUENCE</scope>
    <source>
        <strain evidence="2">NRRL 22465</strain>
    </source>
</reference>
<feature type="chain" id="PRO_5034333807" description="IDI-2" evidence="1">
    <location>
        <begin position="25"/>
        <end position="147"/>
    </location>
</feature>
<gene>
    <name evidence="2" type="ORF">FZEAL_2073</name>
</gene>
<accession>A0A8H4XN47</accession>
<dbReference type="Proteomes" id="UP000635477">
    <property type="component" value="Unassembled WGS sequence"/>
</dbReference>